<reference evidence="8" key="1">
    <citation type="submission" date="2021-02" db="EMBL/GenBank/DDBJ databases">
        <authorList>
            <person name="Dougan E. K."/>
            <person name="Rhodes N."/>
            <person name="Thang M."/>
            <person name="Chan C."/>
        </authorList>
    </citation>
    <scope>NUCLEOTIDE SEQUENCE</scope>
</reference>
<keyword evidence="3" id="KW-0067">ATP-binding</keyword>
<keyword evidence="2" id="KW-0547">Nucleotide-binding</keyword>
<evidence type="ECO:0000256" key="2">
    <source>
        <dbReference type="ARBA" id="ARBA00022741"/>
    </source>
</evidence>
<dbReference type="AlphaFoldDB" id="A0A813EEY2"/>
<dbReference type="GO" id="GO:0003724">
    <property type="term" value="F:RNA helicase activity"/>
    <property type="evidence" value="ECO:0007669"/>
    <property type="project" value="UniProtKB-EC"/>
</dbReference>
<feature type="non-terminal residue" evidence="8">
    <location>
        <position position="1"/>
    </location>
</feature>
<organism evidence="8 9">
    <name type="scientific">Polarella glacialis</name>
    <name type="common">Dinoflagellate</name>
    <dbReference type="NCBI Taxonomy" id="89957"/>
    <lineage>
        <taxon>Eukaryota</taxon>
        <taxon>Sar</taxon>
        <taxon>Alveolata</taxon>
        <taxon>Dinophyceae</taxon>
        <taxon>Suessiales</taxon>
        <taxon>Suessiaceae</taxon>
        <taxon>Polarella</taxon>
    </lineage>
</organism>
<sequence length="823" mass="91598">EKPAEPPKSEKEAARDFARRFASQYEEDDEDPDTFLNPEQIEERERKTDPTARYLKVVKHFEDASKTLKALKDKTRKGTFKQNTKKDSENQREAVAKMLACKAEVELLESGKYGPLDKELIAKSKPAPAPPPPPRPTPAEKEAAAEKKAADKKEAAAQEDDAILELPSLFDGDALTAAAAEAPAVKAVRSYGDAAAEGLASWTGKSPKQALDDFVKHKIWGKAAPKTPCCKYQKIPVAGGLFRSRVLVTLPRGRKRRFDPEESCETPKEAEHLASTLALMKLSEDADRPGLGRGLPPAYRQRWQAKNRLKDTRRGLVKARVEFLERMMRVKKESLFVEKLVVADAGASKVMLGDGDDFGLQELSGEQNQKVPEFDKMQQLRQHLPVAEYRDQFLRLAKTNGVVVVSGATGSGKTTQVPQYVLEEALEGSPDAPLPNIIVTEPRRISAVSVAKRVSQEMGDPSGGPGSKDSLVGYQIRLEKKVSSTCRLLFCTVGVLLKQMQQGAQAVLSKVTHIFIDEIHERSADCDLLLLLLRQIRHSRPDLRLVLMSATMESDKLTRYFGSNAPVLSFPGRTYPVEAFWLEDCLQMTGYRCEEDSDFAKKGWGRGYTEQKKTFQVAGDKGKAQTLTAYVDEEDERGFDDEAESCDMSRYNGETLRTLNMMDHTRINFDLIELILEYIEGSAQFAHVPRDEGAILVFLPGMMEITKVHERLRNSPCFGDPSTCLVLCLHSQLSGEDHAKVFDKPRRGVRKIVLSTNIAETGVTIGDVVFVVDAGKVKSQRYHEPSNTSSLKEQFVSKAEVLQRRGRAGRVQAGFGDSAWNYY</sequence>
<evidence type="ECO:0000259" key="6">
    <source>
        <dbReference type="PROSITE" id="PS51192"/>
    </source>
</evidence>
<dbReference type="CDD" id="cd18791">
    <property type="entry name" value="SF2_C_RHA"/>
    <property type="match status" value="1"/>
</dbReference>
<evidence type="ECO:0000256" key="3">
    <source>
        <dbReference type="ARBA" id="ARBA00022840"/>
    </source>
</evidence>
<feature type="compositionally biased region" description="Pro residues" evidence="5">
    <location>
        <begin position="127"/>
        <end position="137"/>
    </location>
</feature>
<protein>
    <recommendedName>
        <fullName evidence="1">RNA helicase</fullName>
        <ecNumber evidence="1">3.6.4.13</ecNumber>
    </recommendedName>
</protein>
<dbReference type="InterPro" id="IPR011545">
    <property type="entry name" value="DEAD/DEAH_box_helicase_dom"/>
</dbReference>
<feature type="domain" description="Helicase C-terminal" evidence="7">
    <location>
        <begin position="671"/>
        <end position="823"/>
    </location>
</feature>
<dbReference type="PROSITE" id="PS51194">
    <property type="entry name" value="HELICASE_CTER"/>
    <property type="match status" value="1"/>
</dbReference>
<comment type="caution">
    <text evidence="8">The sequence shown here is derived from an EMBL/GenBank/DDBJ whole genome shotgun (WGS) entry which is preliminary data.</text>
</comment>
<dbReference type="InterPro" id="IPR014001">
    <property type="entry name" value="Helicase_ATP-bd"/>
</dbReference>
<proteinExistence type="predicted"/>
<keyword evidence="9" id="KW-1185">Reference proteome</keyword>
<comment type="catalytic activity">
    <reaction evidence="4">
        <text>ATP + H2O = ADP + phosphate + H(+)</text>
        <dbReference type="Rhea" id="RHEA:13065"/>
        <dbReference type="ChEBI" id="CHEBI:15377"/>
        <dbReference type="ChEBI" id="CHEBI:15378"/>
        <dbReference type="ChEBI" id="CHEBI:30616"/>
        <dbReference type="ChEBI" id="CHEBI:43474"/>
        <dbReference type="ChEBI" id="CHEBI:456216"/>
        <dbReference type="EC" id="3.6.4.13"/>
    </reaction>
</comment>
<name>A0A813EEY2_POLGL</name>
<dbReference type="InterPro" id="IPR027417">
    <property type="entry name" value="P-loop_NTPase"/>
</dbReference>
<feature type="region of interest" description="Disordered" evidence="5">
    <location>
        <begin position="22"/>
        <end position="51"/>
    </location>
</feature>
<feature type="region of interest" description="Disordered" evidence="5">
    <location>
        <begin position="118"/>
        <end position="158"/>
    </location>
</feature>
<dbReference type="OrthoDB" id="5600252at2759"/>
<dbReference type="SMART" id="SM00490">
    <property type="entry name" value="HELICc"/>
    <property type="match status" value="1"/>
</dbReference>
<feature type="domain" description="Helicase ATP-binding" evidence="6">
    <location>
        <begin position="394"/>
        <end position="570"/>
    </location>
</feature>
<gene>
    <name evidence="8" type="ORF">PGLA1383_LOCUS17533</name>
</gene>
<evidence type="ECO:0000313" key="9">
    <source>
        <dbReference type="Proteomes" id="UP000654075"/>
    </source>
</evidence>
<evidence type="ECO:0000313" key="8">
    <source>
        <dbReference type="EMBL" id="CAE8599166.1"/>
    </source>
</evidence>
<dbReference type="SMART" id="SM00487">
    <property type="entry name" value="DEXDc"/>
    <property type="match status" value="1"/>
</dbReference>
<feature type="compositionally biased region" description="Basic and acidic residues" evidence="5">
    <location>
        <begin position="138"/>
        <end position="156"/>
    </location>
</feature>
<evidence type="ECO:0000256" key="5">
    <source>
        <dbReference type="SAM" id="MobiDB-lite"/>
    </source>
</evidence>
<evidence type="ECO:0000256" key="4">
    <source>
        <dbReference type="ARBA" id="ARBA00047984"/>
    </source>
</evidence>
<evidence type="ECO:0000259" key="7">
    <source>
        <dbReference type="PROSITE" id="PS51194"/>
    </source>
</evidence>
<feature type="compositionally biased region" description="Basic and acidic residues" evidence="5">
    <location>
        <begin position="41"/>
        <end position="50"/>
    </location>
</feature>
<dbReference type="EC" id="3.6.4.13" evidence="1"/>
<dbReference type="Pfam" id="PF00270">
    <property type="entry name" value="DEAD"/>
    <property type="match status" value="1"/>
</dbReference>
<feature type="region of interest" description="Disordered" evidence="5">
    <location>
        <begin position="65"/>
        <end position="93"/>
    </location>
</feature>
<evidence type="ECO:0000256" key="1">
    <source>
        <dbReference type="ARBA" id="ARBA00012552"/>
    </source>
</evidence>
<dbReference type="PROSITE" id="PS51192">
    <property type="entry name" value="HELICASE_ATP_BIND_1"/>
    <property type="match status" value="1"/>
</dbReference>
<dbReference type="Gene3D" id="3.40.50.300">
    <property type="entry name" value="P-loop containing nucleotide triphosphate hydrolases"/>
    <property type="match status" value="2"/>
</dbReference>
<dbReference type="EMBL" id="CAJNNV010010863">
    <property type="protein sequence ID" value="CAE8599166.1"/>
    <property type="molecule type" value="Genomic_DNA"/>
</dbReference>
<feature type="compositionally biased region" description="Basic and acidic residues" evidence="5">
    <location>
        <begin position="84"/>
        <end position="93"/>
    </location>
</feature>
<dbReference type="Pfam" id="PF00271">
    <property type="entry name" value="Helicase_C"/>
    <property type="match status" value="1"/>
</dbReference>
<dbReference type="FunFam" id="3.40.50.300:FF:000500">
    <property type="entry name" value="ATP-dependent RNA helicase DHX29"/>
    <property type="match status" value="1"/>
</dbReference>
<dbReference type="SUPFAM" id="SSF52540">
    <property type="entry name" value="P-loop containing nucleoside triphosphate hydrolases"/>
    <property type="match status" value="1"/>
</dbReference>
<dbReference type="GO" id="GO:0005524">
    <property type="term" value="F:ATP binding"/>
    <property type="evidence" value="ECO:0007669"/>
    <property type="project" value="UniProtKB-KW"/>
</dbReference>
<accession>A0A813EEY2</accession>
<dbReference type="PANTHER" id="PTHR18934">
    <property type="entry name" value="ATP-DEPENDENT RNA HELICASE"/>
    <property type="match status" value="1"/>
</dbReference>
<dbReference type="CDD" id="cd17917">
    <property type="entry name" value="DEXHc_RHA-like"/>
    <property type="match status" value="1"/>
</dbReference>
<dbReference type="PANTHER" id="PTHR18934:SF264">
    <property type="entry name" value="ATP-DEPENDENT RNA HELICASE DHX29"/>
    <property type="match status" value="1"/>
</dbReference>
<dbReference type="InterPro" id="IPR001650">
    <property type="entry name" value="Helicase_C-like"/>
</dbReference>
<dbReference type="GO" id="GO:0003723">
    <property type="term" value="F:RNA binding"/>
    <property type="evidence" value="ECO:0007669"/>
    <property type="project" value="TreeGrafter"/>
</dbReference>
<dbReference type="Proteomes" id="UP000654075">
    <property type="component" value="Unassembled WGS sequence"/>
</dbReference>